<comment type="caution">
    <text evidence="18">The sequence shown here is derived from an EMBL/GenBank/DDBJ whole genome shotgun (WGS) entry which is preliminary data.</text>
</comment>
<organism evidence="18 19">
    <name type="scientific">Marinisporobacter balticus</name>
    <dbReference type="NCBI Taxonomy" id="2018667"/>
    <lineage>
        <taxon>Bacteria</taxon>
        <taxon>Bacillati</taxon>
        <taxon>Bacillota</taxon>
        <taxon>Clostridia</taxon>
        <taxon>Peptostreptococcales</taxon>
        <taxon>Thermotaleaceae</taxon>
        <taxon>Marinisporobacter</taxon>
    </lineage>
</organism>
<keyword evidence="19" id="KW-1185">Reference proteome</keyword>
<evidence type="ECO:0000256" key="16">
    <source>
        <dbReference type="SAM" id="SignalP"/>
    </source>
</evidence>
<dbReference type="Gene3D" id="3.40.710.10">
    <property type="entry name" value="DD-peptidase/beta-lactamase superfamily"/>
    <property type="match status" value="1"/>
</dbReference>
<comment type="similarity">
    <text evidence="3 15">Belongs to the peptidase S11 family.</text>
</comment>
<keyword evidence="6" id="KW-0645">Protease</keyword>
<dbReference type="Proteomes" id="UP000294919">
    <property type="component" value="Unassembled WGS sequence"/>
</dbReference>
<name>A0A4R2KFQ2_9FIRM</name>
<dbReference type="Pfam" id="PF00768">
    <property type="entry name" value="Peptidase_S11"/>
    <property type="match status" value="1"/>
</dbReference>
<gene>
    <name evidence="18" type="ORF">EV214_12357</name>
</gene>
<evidence type="ECO:0000259" key="17">
    <source>
        <dbReference type="SMART" id="SM00936"/>
    </source>
</evidence>
<proteinExistence type="inferred from homology"/>
<evidence type="ECO:0000256" key="6">
    <source>
        <dbReference type="ARBA" id="ARBA00022670"/>
    </source>
</evidence>
<dbReference type="PRINTS" id="PR00725">
    <property type="entry name" value="DADACBPTASE1"/>
</dbReference>
<dbReference type="AlphaFoldDB" id="A0A4R2KFQ2"/>
<comment type="pathway">
    <text evidence="2">Cell wall biogenesis; peptidoglycan biosynthesis.</text>
</comment>
<dbReference type="GO" id="GO:0008360">
    <property type="term" value="P:regulation of cell shape"/>
    <property type="evidence" value="ECO:0007669"/>
    <property type="project" value="UniProtKB-KW"/>
</dbReference>
<keyword evidence="10" id="KW-0573">Peptidoglycan synthesis</keyword>
<evidence type="ECO:0000256" key="9">
    <source>
        <dbReference type="ARBA" id="ARBA00022960"/>
    </source>
</evidence>
<comment type="catalytic activity">
    <reaction evidence="12">
        <text>Preferential cleavage: (Ac)2-L-Lys-D-Ala-|-D-Ala. Also transpeptidation of peptidyl-alanyl moieties that are N-acyl substituents of D-alanine.</text>
        <dbReference type="EC" id="3.4.16.4"/>
    </reaction>
</comment>
<evidence type="ECO:0000313" key="19">
    <source>
        <dbReference type="Proteomes" id="UP000294919"/>
    </source>
</evidence>
<feature type="active site" description="Proton acceptor" evidence="13">
    <location>
        <position position="60"/>
    </location>
</feature>
<dbReference type="SUPFAM" id="SSF56601">
    <property type="entry name" value="beta-lactamase/transpeptidase-like"/>
    <property type="match status" value="1"/>
</dbReference>
<dbReference type="InterPro" id="IPR015956">
    <property type="entry name" value="Peniciliin-bd_prot_C_sf"/>
</dbReference>
<evidence type="ECO:0000256" key="15">
    <source>
        <dbReference type="RuleBase" id="RU004016"/>
    </source>
</evidence>
<keyword evidence="8" id="KW-0378">Hydrolase</keyword>
<keyword evidence="7 16" id="KW-0732">Signal</keyword>
<evidence type="ECO:0000256" key="7">
    <source>
        <dbReference type="ARBA" id="ARBA00022729"/>
    </source>
</evidence>
<dbReference type="InterPro" id="IPR018044">
    <property type="entry name" value="Peptidase_S11"/>
</dbReference>
<dbReference type="RefSeq" id="WP_165916379.1">
    <property type="nucleotide sequence ID" value="NZ_SLWV01000023.1"/>
</dbReference>
<reference evidence="18 19" key="1">
    <citation type="submission" date="2019-03" db="EMBL/GenBank/DDBJ databases">
        <title>Genomic Encyclopedia of Type Strains, Phase IV (KMG-IV): sequencing the most valuable type-strain genomes for metagenomic binning, comparative biology and taxonomic classification.</title>
        <authorList>
            <person name="Goeker M."/>
        </authorList>
    </citation>
    <scope>NUCLEOTIDE SEQUENCE [LARGE SCALE GENOMIC DNA]</scope>
    <source>
        <strain evidence="18 19">DSM 102940</strain>
    </source>
</reference>
<dbReference type="PANTHER" id="PTHR21581:SF6">
    <property type="entry name" value="TRAFFICKING PROTEIN PARTICLE COMPLEX SUBUNIT 12"/>
    <property type="match status" value="1"/>
</dbReference>
<dbReference type="SMART" id="SM00936">
    <property type="entry name" value="PBP5_C"/>
    <property type="match status" value="1"/>
</dbReference>
<dbReference type="InterPro" id="IPR037167">
    <property type="entry name" value="Peptidase_S11_C_sf"/>
</dbReference>
<dbReference type="PANTHER" id="PTHR21581">
    <property type="entry name" value="D-ALANYL-D-ALANINE CARBOXYPEPTIDASE"/>
    <property type="match status" value="1"/>
</dbReference>
<dbReference type="Pfam" id="PF07943">
    <property type="entry name" value="PBP5_C"/>
    <property type="match status" value="1"/>
</dbReference>
<dbReference type="GO" id="GO:0006508">
    <property type="term" value="P:proteolysis"/>
    <property type="evidence" value="ECO:0007669"/>
    <property type="project" value="UniProtKB-KW"/>
</dbReference>
<feature type="active site" description="Acyl-ester intermediate" evidence="13">
    <location>
        <position position="57"/>
    </location>
</feature>
<evidence type="ECO:0000313" key="18">
    <source>
        <dbReference type="EMBL" id="TCO71067.1"/>
    </source>
</evidence>
<dbReference type="GO" id="GO:0009252">
    <property type="term" value="P:peptidoglycan biosynthetic process"/>
    <property type="evidence" value="ECO:0007669"/>
    <property type="project" value="UniProtKB-UniPathway"/>
</dbReference>
<dbReference type="InterPro" id="IPR001967">
    <property type="entry name" value="Peptidase_S11_N"/>
</dbReference>
<dbReference type="GO" id="GO:0009002">
    <property type="term" value="F:serine-type D-Ala-D-Ala carboxypeptidase activity"/>
    <property type="evidence" value="ECO:0007669"/>
    <property type="project" value="UniProtKB-EC"/>
</dbReference>
<evidence type="ECO:0000256" key="14">
    <source>
        <dbReference type="PIRSR" id="PIRSR618044-2"/>
    </source>
</evidence>
<dbReference type="SUPFAM" id="SSF69189">
    <property type="entry name" value="Penicillin-binding protein associated domain"/>
    <property type="match status" value="1"/>
</dbReference>
<evidence type="ECO:0000256" key="5">
    <source>
        <dbReference type="ARBA" id="ARBA00022645"/>
    </source>
</evidence>
<keyword evidence="11" id="KW-0961">Cell wall biogenesis/degradation</keyword>
<dbReference type="Gene3D" id="2.60.410.10">
    <property type="entry name" value="D-Ala-D-Ala carboxypeptidase, C-terminal domain"/>
    <property type="match status" value="1"/>
</dbReference>
<evidence type="ECO:0000256" key="4">
    <source>
        <dbReference type="ARBA" id="ARBA00012448"/>
    </source>
</evidence>
<protein>
    <recommendedName>
        <fullName evidence="4">serine-type D-Ala-D-Ala carboxypeptidase</fullName>
        <ecNumber evidence="4">3.4.16.4</ecNumber>
    </recommendedName>
</protein>
<evidence type="ECO:0000256" key="8">
    <source>
        <dbReference type="ARBA" id="ARBA00022801"/>
    </source>
</evidence>
<evidence type="ECO:0000256" key="12">
    <source>
        <dbReference type="ARBA" id="ARBA00034000"/>
    </source>
</evidence>
<feature type="chain" id="PRO_5021027154" description="serine-type D-Ala-D-Ala carboxypeptidase" evidence="16">
    <location>
        <begin position="23"/>
        <end position="390"/>
    </location>
</feature>
<keyword evidence="9" id="KW-0133">Cell shape</keyword>
<feature type="active site" evidence="13">
    <location>
        <position position="115"/>
    </location>
</feature>
<dbReference type="InterPro" id="IPR012338">
    <property type="entry name" value="Beta-lactam/transpept-like"/>
</dbReference>
<comment type="function">
    <text evidence="1">Removes C-terminal D-alanyl residues from sugar-peptide cell wall precursors.</text>
</comment>
<dbReference type="EMBL" id="SLWV01000023">
    <property type="protein sequence ID" value="TCO71067.1"/>
    <property type="molecule type" value="Genomic_DNA"/>
</dbReference>
<evidence type="ECO:0000256" key="3">
    <source>
        <dbReference type="ARBA" id="ARBA00007164"/>
    </source>
</evidence>
<feature type="binding site" evidence="14">
    <location>
        <position position="222"/>
    </location>
    <ligand>
        <name>substrate</name>
    </ligand>
</feature>
<feature type="signal peptide" evidence="16">
    <location>
        <begin position="1"/>
        <end position="22"/>
    </location>
</feature>
<dbReference type="InterPro" id="IPR012907">
    <property type="entry name" value="Peptidase_S11_C"/>
</dbReference>
<dbReference type="EC" id="3.4.16.4" evidence="4"/>
<sequence>MKKIITIITVFIFILNFSFSFAQDEVAINANAVLLMEEKSGEILFCKSIKKKFPPASITKLMTYLVTMEAIGKVSMDDDVFISEKAVNERGVSYKLKQGETIKLGELVKVMMIVSANDAAMAIAEYVGGDEGNFVKMMNESAKALGMNNTHFVNPNGMPEKEVGNEMSAHDIAILAKYLINHYKEELLVLTDQEFYENPERNFYKQNTNGLLKIIPEVDGLKTGYTDEAGWCLASTMLVKKKNENEQDFRLISVVLGTESEWSRVKESKKLLEYGAMNFANQKIVKSKEMVQEINLWGAKKLPIQLLAKKDLWAFGLKEEIEKGRVVSLLDTMPYPIDKGQKLGELNITLYNEKIIQVDLISDRDVKKIPFWVLITKFWKVVASVFSSIL</sequence>
<evidence type="ECO:0000256" key="10">
    <source>
        <dbReference type="ARBA" id="ARBA00022984"/>
    </source>
</evidence>
<accession>A0A4R2KFQ2</accession>
<evidence type="ECO:0000256" key="2">
    <source>
        <dbReference type="ARBA" id="ARBA00004752"/>
    </source>
</evidence>
<keyword evidence="5 18" id="KW-0121">Carboxypeptidase</keyword>
<evidence type="ECO:0000256" key="13">
    <source>
        <dbReference type="PIRSR" id="PIRSR618044-1"/>
    </source>
</evidence>
<feature type="domain" description="Peptidase S11 D-Ala-D-Ala carboxypeptidase A C-terminal" evidence="17">
    <location>
        <begin position="279"/>
        <end position="368"/>
    </location>
</feature>
<dbReference type="GO" id="GO:0071555">
    <property type="term" value="P:cell wall organization"/>
    <property type="evidence" value="ECO:0007669"/>
    <property type="project" value="UniProtKB-KW"/>
</dbReference>
<evidence type="ECO:0000256" key="1">
    <source>
        <dbReference type="ARBA" id="ARBA00003217"/>
    </source>
</evidence>
<dbReference type="UniPathway" id="UPA00219"/>
<evidence type="ECO:0000256" key="11">
    <source>
        <dbReference type="ARBA" id="ARBA00023316"/>
    </source>
</evidence>